<dbReference type="Proteomes" id="UP001215280">
    <property type="component" value="Unassembled WGS sequence"/>
</dbReference>
<accession>A0AAD7IVL1</accession>
<protein>
    <submittedName>
        <fullName evidence="5">Acid protease</fullName>
    </submittedName>
</protein>
<evidence type="ECO:0000259" key="4">
    <source>
        <dbReference type="PROSITE" id="PS51767"/>
    </source>
</evidence>
<feature type="domain" description="Peptidase A1" evidence="4">
    <location>
        <begin position="120"/>
        <end position="425"/>
    </location>
</feature>
<reference evidence="5" key="1">
    <citation type="submission" date="2023-03" db="EMBL/GenBank/DDBJ databases">
        <title>Massive genome expansion in bonnet fungi (Mycena s.s.) driven by repeated elements and novel gene families across ecological guilds.</title>
        <authorList>
            <consortium name="Lawrence Berkeley National Laboratory"/>
            <person name="Harder C.B."/>
            <person name="Miyauchi S."/>
            <person name="Viragh M."/>
            <person name="Kuo A."/>
            <person name="Thoen E."/>
            <person name="Andreopoulos B."/>
            <person name="Lu D."/>
            <person name="Skrede I."/>
            <person name="Drula E."/>
            <person name="Henrissat B."/>
            <person name="Morin E."/>
            <person name="Kohler A."/>
            <person name="Barry K."/>
            <person name="LaButti K."/>
            <person name="Morin E."/>
            <person name="Salamov A."/>
            <person name="Lipzen A."/>
            <person name="Mereny Z."/>
            <person name="Hegedus B."/>
            <person name="Baldrian P."/>
            <person name="Stursova M."/>
            <person name="Weitz H."/>
            <person name="Taylor A."/>
            <person name="Grigoriev I.V."/>
            <person name="Nagy L.G."/>
            <person name="Martin F."/>
            <person name="Kauserud H."/>
        </authorList>
    </citation>
    <scope>NUCLEOTIDE SEQUENCE</scope>
    <source>
        <strain evidence="5">CBHHK188m</strain>
    </source>
</reference>
<dbReference type="InterPro" id="IPR034164">
    <property type="entry name" value="Pepsin-like_dom"/>
</dbReference>
<dbReference type="PANTHER" id="PTHR47966">
    <property type="entry name" value="BETA-SITE APP-CLEAVING ENZYME, ISOFORM A-RELATED"/>
    <property type="match status" value="1"/>
</dbReference>
<feature type="chain" id="PRO_5042205349" evidence="3">
    <location>
        <begin position="19"/>
        <end position="428"/>
    </location>
</feature>
<organism evidence="5 6">
    <name type="scientific">Mycena maculata</name>
    <dbReference type="NCBI Taxonomy" id="230809"/>
    <lineage>
        <taxon>Eukaryota</taxon>
        <taxon>Fungi</taxon>
        <taxon>Dikarya</taxon>
        <taxon>Basidiomycota</taxon>
        <taxon>Agaricomycotina</taxon>
        <taxon>Agaricomycetes</taxon>
        <taxon>Agaricomycetidae</taxon>
        <taxon>Agaricales</taxon>
        <taxon>Marasmiineae</taxon>
        <taxon>Mycenaceae</taxon>
        <taxon>Mycena</taxon>
    </lineage>
</organism>
<feature type="disulfide bond" evidence="2">
    <location>
        <begin position="147"/>
        <end position="152"/>
    </location>
</feature>
<evidence type="ECO:0000313" key="5">
    <source>
        <dbReference type="EMBL" id="KAJ7751282.1"/>
    </source>
</evidence>
<dbReference type="Gene3D" id="2.40.70.10">
    <property type="entry name" value="Acid Proteases"/>
    <property type="match status" value="2"/>
</dbReference>
<keyword evidence="3" id="KW-0732">Signal</keyword>
<dbReference type="AlphaFoldDB" id="A0AAD7IVL1"/>
<evidence type="ECO:0000313" key="6">
    <source>
        <dbReference type="Proteomes" id="UP001215280"/>
    </source>
</evidence>
<dbReference type="Pfam" id="PF00026">
    <property type="entry name" value="Asp"/>
    <property type="match status" value="1"/>
</dbReference>
<evidence type="ECO:0000256" key="2">
    <source>
        <dbReference type="PIRSR" id="PIRSR601461-2"/>
    </source>
</evidence>
<comment type="similarity">
    <text evidence="1">Belongs to the peptidase A1 family.</text>
</comment>
<dbReference type="SUPFAM" id="SSF50630">
    <property type="entry name" value="Acid proteases"/>
    <property type="match status" value="1"/>
</dbReference>
<feature type="signal peptide" evidence="3">
    <location>
        <begin position="1"/>
        <end position="18"/>
    </location>
</feature>
<sequence>MFTKSSVLLFYLILTAGAVPHLGAPPIEGLSGISIPLRKRSTFTGADGVFDKNAAIAATIATQNKHRQNLINLQNNKGASFFNPGAAILPLATLPVDILGDLKKKRQAEPLTDENDDVEWAGSIAIGTPAQNFVIDFDNLWVPSASCSSSTCASKAKFNPNSSTTAVHRPGTFSIEYGDGSTVSGAVYTDTVTVAGVKATNQAFSTVTTLSTSFAQNPADGILGMAYPSISNLGENPFFTTAHSEGAVRKNSFGFFLAANGSELYLGGTNEKLYSGNIEYHTINSTSGFWQIPGASVKVNSTAALTGFQTVIDSGTTIMYGPLAAVQTLYSNIPGSAPVESVNGFYSFPCASAPKVAFSWGEGLDWEITAANLNLGLLAAGSSDCVGAISGEDLGLGSDVWLLGDSFMKNVYTAFDFNQSAVGFAALI</sequence>
<evidence type="ECO:0000256" key="3">
    <source>
        <dbReference type="SAM" id="SignalP"/>
    </source>
</evidence>
<dbReference type="PROSITE" id="PS51767">
    <property type="entry name" value="PEPTIDASE_A1"/>
    <property type="match status" value="1"/>
</dbReference>
<dbReference type="EMBL" id="JARJLG010000079">
    <property type="protein sequence ID" value="KAJ7751282.1"/>
    <property type="molecule type" value="Genomic_DNA"/>
</dbReference>
<evidence type="ECO:0000256" key="1">
    <source>
        <dbReference type="ARBA" id="ARBA00007447"/>
    </source>
</evidence>
<keyword evidence="5" id="KW-0378">Hydrolase</keyword>
<proteinExistence type="inferred from homology"/>
<name>A0AAD7IVL1_9AGAR</name>
<dbReference type="CDD" id="cd05471">
    <property type="entry name" value="pepsin_like"/>
    <property type="match status" value="1"/>
</dbReference>
<dbReference type="GO" id="GO:0004190">
    <property type="term" value="F:aspartic-type endopeptidase activity"/>
    <property type="evidence" value="ECO:0007669"/>
    <property type="project" value="InterPro"/>
</dbReference>
<dbReference type="GO" id="GO:0006508">
    <property type="term" value="P:proteolysis"/>
    <property type="evidence" value="ECO:0007669"/>
    <property type="project" value="UniProtKB-KW"/>
</dbReference>
<dbReference type="InterPro" id="IPR033121">
    <property type="entry name" value="PEPTIDASE_A1"/>
</dbReference>
<dbReference type="InterPro" id="IPR001461">
    <property type="entry name" value="Aspartic_peptidase_A1"/>
</dbReference>
<dbReference type="FunFam" id="2.40.70.10:FF:000008">
    <property type="entry name" value="Cathepsin D"/>
    <property type="match status" value="1"/>
</dbReference>
<keyword evidence="5" id="KW-0645">Protease</keyword>
<comment type="caution">
    <text evidence="5">The sequence shown here is derived from an EMBL/GenBank/DDBJ whole genome shotgun (WGS) entry which is preliminary data.</text>
</comment>
<keyword evidence="6" id="KW-1185">Reference proteome</keyword>
<dbReference type="PANTHER" id="PTHR47966:SF51">
    <property type="entry name" value="BETA-SITE APP-CLEAVING ENZYME, ISOFORM A-RELATED"/>
    <property type="match status" value="1"/>
</dbReference>
<gene>
    <name evidence="5" type="ORF">DFH07DRAFT_961066</name>
</gene>
<dbReference type="InterPro" id="IPR021109">
    <property type="entry name" value="Peptidase_aspartic_dom_sf"/>
</dbReference>
<keyword evidence="2" id="KW-1015">Disulfide bond</keyword>
<dbReference type="PRINTS" id="PR00792">
    <property type="entry name" value="PEPSIN"/>
</dbReference>